<comment type="caution">
    <text evidence="1">The sequence shown here is derived from an EMBL/GenBank/DDBJ whole genome shotgun (WGS) entry which is preliminary data.</text>
</comment>
<name>A0A0F9P3X1_9ZZZZ</name>
<proteinExistence type="predicted"/>
<accession>A0A0F9P3X1</accession>
<gene>
    <name evidence="1" type="ORF">LCGC14_0949200</name>
</gene>
<protein>
    <submittedName>
        <fullName evidence="1">Uncharacterized protein</fullName>
    </submittedName>
</protein>
<sequence length="761" mass="83451">MSNGDFNTFTIRNAIISATDFLAYLINKRTFQLGDLVYAWNSAILNDISTGNSTLAGIINSRADQQTSNTQKVLDAVNNIAGVSESTILAGIESGTNQVIVSGVNSSNNVVTVLDNSISNQTTILDQVINGAIAPLSDVLDLILGQVSGQQAVPDINIDNNIDVLNDIINEISFAPIIEIENTTVIDSGLFDSIIETVGDIFTNQQGELDISLGNIVDGLTDLLADMSRSLLDPDDTLVKPLMDIVSAILHNKDINTGVLTEVLNENDDGIGAVIVRGVTKAFKKQLRISADELRKSAGDIVDPQGTESLDITCLMDDTLTAQDGAGRDDEIYEYIASFLSLLAFPMTLSSAKSAACLAVWSEDHPWKTLDIGDAARMKHLGILNQTEAQRIIQRNGYGQGDALNLLNSAQELPTVGEMLTLWLRNVLDDAGIDVALSQHGINPSYIEGLKEIAFFIPPVQDLVTMAVREVFNVPLATAQGQFEDFPEEFAESAKQQGVSEVWAKRYWAAHWVLPSIQMGFEMLQRDVITKAELQDLMKVLDIMPGWRDKLIQISYSPFTRVDIRRMHKTGTLNESGVLRAYKDIGYDSEKAQTLTDFTIKLNEDEGMITLDIASDLTRSNIVGFYVDGIIKRVPAFLLLVQAGINVAAAELFLQDADFRIEKKERKQQVNIIIDRFKAGGSTFLEADDRLRGLGLQVEELALAQLDLARVREQLTAIPSRSDLDKFLKAGIIDEPQYLNGMELLGFSSVWSGRYLEIAKG</sequence>
<organism evidence="1">
    <name type="scientific">marine sediment metagenome</name>
    <dbReference type="NCBI Taxonomy" id="412755"/>
    <lineage>
        <taxon>unclassified sequences</taxon>
        <taxon>metagenomes</taxon>
        <taxon>ecological metagenomes</taxon>
    </lineage>
</organism>
<dbReference type="AlphaFoldDB" id="A0A0F9P3X1"/>
<reference evidence="1" key="1">
    <citation type="journal article" date="2015" name="Nature">
        <title>Complex archaea that bridge the gap between prokaryotes and eukaryotes.</title>
        <authorList>
            <person name="Spang A."/>
            <person name="Saw J.H."/>
            <person name="Jorgensen S.L."/>
            <person name="Zaremba-Niedzwiedzka K."/>
            <person name="Martijn J."/>
            <person name="Lind A.E."/>
            <person name="van Eijk R."/>
            <person name="Schleper C."/>
            <person name="Guy L."/>
            <person name="Ettema T.J."/>
        </authorList>
    </citation>
    <scope>NUCLEOTIDE SEQUENCE</scope>
</reference>
<evidence type="ECO:0000313" key="1">
    <source>
        <dbReference type="EMBL" id="KKN19092.1"/>
    </source>
</evidence>
<dbReference type="EMBL" id="LAZR01003367">
    <property type="protein sequence ID" value="KKN19092.1"/>
    <property type="molecule type" value="Genomic_DNA"/>
</dbReference>